<gene>
    <name evidence="2" type="ORF">CEUTPL_LOCUS5122</name>
</gene>
<reference evidence="2" key="1">
    <citation type="submission" date="2022-01" db="EMBL/GenBank/DDBJ databases">
        <authorList>
            <person name="King R."/>
        </authorList>
    </citation>
    <scope>NUCLEOTIDE SEQUENCE</scope>
</reference>
<dbReference type="PANTHER" id="PTHR37445">
    <property type="entry name" value="PROTEIN CBG24663"/>
    <property type="match status" value="1"/>
</dbReference>
<name>A0A9N9MGR7_9CUCU</name>
<protein>
    <submittedName>
        <fullName evidence="2">Uncharacterized protein</fullName>
    </submittedName>
</protein>
<dbReference type="OrthoDB" id="10262320at2759"/>
<dbReference type="Proteomes" id="UP001152799">
    <property type="component" value="Chromosome 2"/>
</dbReference>
<dbReference type="PANTHER" id="PTHR37445:SF3">
    <property type="entry name" value="ZINC FINGER PHD-TYPE DOMAIN-CONTAINING PROTEIN"/>
    <property type="match status" value="1"/>
</dbReference>
<organism evidence="2 3">
    <name type="scientific">Ceutorhynchus assimilis</name>
    <name type="common">cabbage seed weevil</name>
    <dbReference type="NCBI Taxonomy" id="467358"/>
    <lineage>
        <taxon>Eukaryota</taxon>
        <taxon>Metazoa</taxon>
        <taxon>Ecdysozoa</taxon>
        <taxon>Arthropoda</taxon>
        <taxon>Hexapoda</taxon>
        <taxon>Insecta</taxon>
        <taxon>Pterygota</taxon>
        <taxon>Neoptera</taxon>
        <taxon>Endopterygota</taxon>
        <taxon>Coleoptera</taxon>
        <taxon>Polyphaga</taxon>
        <taxon>Cucujiformia</taxon>
        <taxon>Curculionidae</taxon>
        <taxon>Ceutorhynchinae</taxon>
        <taxon>Ceutorhynchus</taxon>
    </lineage>
</organism>
<accession>A0A9N9MGR7</accession>
<feature type="region of interest" description="Disordered" evidence="1">
    <location>
        <begin position="195"/>
        <end position="225"/>
    </location>
</feature>
<keyword evidence="3" id="KW-1185">Reference proteome</keyword>
<dbReference type="EMBL" id="OU892278">
    <property type="protein sequence ID" value="CAG9764482.1"/>
    <property type="molecule type" value="Genomic_DNA"/>
</dbReference>
<dbReference type="AlphaFoldDB" id="A0A9N9MGR7"/>
<proteinExistence type="predicted"/>
<evidence type="ECO:0000256" key="1">
    <source>
        <dbReference type="SAM" id="MobiDB-lite"/>
    </source>
</evidence>
<dbReference type="Gene3D" id="3.30.70.1820">
    <property type="entry name" value="L1 transposable element, RRM domain"/>
    <property type="match status" value="1"/>
</dbReference>
<sequence length="341" mass="38633">MGSENEDLSNRELLAALNTRLGEVENALTAKIAHEVAEIKSEVGDIKGNCSELSSQLKFIDRSMRKRNRIVYGIPENSDGPLESVVLHIFETILKIKLDDADIEEVFRIGKRAEGRSRPVMVKMANFKKKLFILENAHKLKGSQYAISNDLDSEERSVQKVLLRHRYEAKEKGYNVQMKRNALVIDERETISNVTDSEEVTDNEVSADATPEEEEVIDGDEPESVQEYVKEKPEILSQKTQEEVLPVKSSDKNAKFVKPGLKRKLQQRRSKPEGTASSQLMTYILSEKKTQKQSEEVARVEAEKHPVDAFLAGISPSMKSLNPILLNEAKGRIFPYYKNMK</sequence>
<evidence type="ECO:0000313" key="3">
    <source>
        <dbReference type="Proteomes" id="UP001152799"/>
    </source>
</evidence>
<feature type="compositionally biased region" description="Acidic residues" evidence="1">
    <location>
        <begin position="210"/>
        <end position="224"/>
    </location>
</feature>
<evidence type="ECO:0000313" key="2">
    <source>
        <dbReference type="EMBL" id="CAG9764482.1"/>
    </source>
</evidence>